<dbReference type="CDD" id="cd00067">
    <property type="entry name" value="GAL4"/>
    <property type="match status" value="1"/>
</dbReference>
<sequence>MEMSGPLETGLQTFTKKGRPTTSCTECSRRKQKCDRKKPCNHCSARNVVDRCVYTRPLSLRSGESSVILDVRESEMHHIQNGEPVQMLPDWTNHIQRSSQLGYSSVAGSNSFVELGRIFNEGNEFESMHAAYNRHPLPPSQLCPEALSLISRLPPRQITDEIIEAFFLDVNWHYFIVEKFYFNDLFSRWYNAETSPVTYLSSDGLERELRYFPTLLFQIVALSLQFLRPDAAAWRFFGGEANLSQKYSDMGVELLDLLGRQDTALTAVQANLLRASWLKNLGRGIDAWRSLGEAIRLSQELGLHRQQCFHQPSSDNVENSLDSFWYNEYKKRVWINLYTWDSLMALVLGRPMMINNCDCDTQLPIDCDIPELPSRTVPMTLSANPDKHRPTSLSASLVRYCISAKVHLIRELKLDTPYPVDYSMVGTLHEQVLTILKGIKPALRHQDPDTSCDSQYHYLPQQREELLTVVYTFLMALHRPHISSHAQSRRAVLQAAIVVLDSQQRLFELTELHHYMLCHLSFYTVDAAILLSVVTSLYPQQSSEDTSDIYRALQQSIARLSMIAPVNPTAKSGLDVIKRCYQRLQEPRRSLSAAEVIPAHLPSTVGQLQDTSEAPGDEQGSHAEYLQYESYPFPVELPQNFSTTHGVAPTHYFDQSYWLRQVNSIYSTAAHVSDL</sequence>
<evidence type="ECO:0000256" key="1">
    <source>
        <dbReference type="ARBA" id="ARBA00004123"/>
    </source>
</evidence>
<evidence type="ECO:0000256" key="3">
    <source>
        <dbReference type="ARBA" id="ARBA00023015"/>
    </source>
</evidence>
<evidence type="ECO:0000259" key="8">
    <source>
        <dbReference type="PROSITE" id="PS50048"/>
    </source>
</evidence>
<dbReference type="Gene3D" id="4.10.240.10">
    <property type="entry name" value="Zn(2)-C6 fungal-type DNA-binding domain"/>
    <property type="match status" value="1"/>
</dbReference>
<dbReference type="GO" id="GO:0005634">
    <property type="term" value="C:nucleus"/>
    <property type="evidence" value="ECO:0007669"/>
    <property type="project" value="UniProtKB-SubCell"/>
</dbReference>
<dbReference type="GeneID" id="43660440"/>
<evidence type="ECO:0000256" key="2">
    <source>
        <dbReference type="ARBA" id="ARBA00022723"/>
    </source>
</evidence>
<dbReference type="GO" id="GO:0009893">
    <property type="term" value="P:positive regulation of metabolic process"/>
    <property type="evidence" value="ECO:0007669"/>
    <property type="project" value="UniProtKB-ARBA"/>
</dbReference>
<dbReference type="GO" id="GO:0008270">
    <property type="term" value="F:zinc ion binding"/>
    <property type="evidence" value="ECO:0007669"/>
    <property type="project" value="InterPro"/>
</dbReference>
<dbReference type="SUPFAM" id="SSF57701">
    <property type="entry name" value="Zn2/Cys6 DNA-binding domain"/>
    <property type="match status" value="1"/>
</dbReference>
<gene>
    <name evidence="9" type="ORF">BDV27DRAFT_20298</name>
</gene>
<dbReference type="SMART" id="SM00906">
    <property type="entry name" value="Fungal_trans"/>
    <property type="match status" value="1"/>
</dbReference>
<dbReference type="PROSITE" id="PS00463">
    <property type="entry name" value="ZN2_CY6_FUNGAL_1"/>
    <property type="match status" value="1"/>
</dbReference>
<dbReference type="GO" id="GO:0006351">
    <property type="term" value="P:DNA-templated transcription"/>
    <property type="evidence" value="ECO:0007669"/>
    <property type="project" value="InterPro"/>
</dbReference>
<dbReference type="PANTHER" id="PTHR31001:SF87">
    <property type="entry name" value="COL-21"/>
    <property type="match status" value="1"/>
</dbReference>
<dbReference type="InterPro" id="IPR001138">
    <property type="entry name" value="Zn2Cys6_DnaBD"/>
</dbReference>
<dbReference type="RefSeq" id="XP_031925270.1">
    <property type="nucleotide sequence ID" value="XM_032075994.1"/>
</dbReference>
<keyword evidence="5" id="KW-0804">Transcription</keyword>
<evidence type="ECO:0000256" key="7">
    <source>
        <dbReference type="SAM" id="MobiDB-lite"/>
    </source>
</evidence>
<keyword evidence="10" id="KW-1185">Reference proteome</keyword>
<dbReference type="InterPro" id="IPR050613">
    <property type="entry name" value="Sec_Metabolite_Reg"/>
</dbReference>
<protein>
    <submittedName>
        <fullName evidence="9">Fungal-specific transcription factor domain-containing protein</fullName>
    </submittedName>
</protein>
<proteinExistence type="predicted"/>
<feature type="region of interest" description="Disordered" evidence="7">
    <location>
        <begin position="1"/>
        <end position="22"/>
    </location>
</feature>
<dbReference type="GO" id="GO:0003677">
    <property type="term" value="F:DNA binding"/>
    <property type="evidence" value="ECO:0007669"/>
    <property type="project" value="UniProtKB-KW"/>
</dbReference>
<evidence type="ECO:0000256" key="5">
    <source>
        <dbReference type="ARBA" id="ARBA00023163"/>
    </source>
</evidence>
<dbReference type="Proteomes" id="UP000326268">
    <property type="component" value="Unassembled WGS sequence"/>
</dbReference>
<dbReference type="OrthoDB" id="5344325at2759"/>
<reference evidence="9 10" key="1">
    <citation type="submission" date="2019-04" db="EMBL/GenBank/DDBJ databases">
        <title>Friends and foes A comparative genomics studyof 23 Aspergillus species from section Flavi.</title>
        <authorList>
            <consortium name="DOE Joint Genome Institute"/>
            <person name="Kjaerbolling I."/>
            <person name="Vesth T."/>
            <person name="Frisvad J.C."/>
            <person name="Nybo J.L."/>
            <person name="Theobald S."/>
            <person name="Kildgaard S."/>
            <person name="Isbrandt T."/>
            <person name="Kuo A."/>
            <person name="Sato A."/>
            <person name="Lyhne E.K."/>
            <person name="Kogle M.E."/>
            <person name="Wiebenga A."/>
            <person name="Kun R.S."/>
            <person name="Lubbers R.J."/>
            <person name="Makela M.R."/>
            <person name="Barry K."/>
            <person name="Chovatia M."/>
            <person name="Clum A."/>
            <person name="Daum C."/>
            <person name="Haridas S."/>
            <person name="He G."/>
            <person name="LaButti K."/>
            <person name="Lipzen A."/>
            <person name="Mondo S."/>
            <person name="Riley R."/>
            <person name="Salamov A."/>
            <person name="Simmons B.A."/>
            <person name="Magnuson J.K."/>
            <person name="Henrissat B."/>
            <person name="Mortensen U.H."/>
            <person name="Larsen T.O."/>
            <person name="Devries R.P."/>
            <person name="Grigoriev I.V."/>
            <person name="Machida M."/>
            <person name="Baker S.E."/>
            <person name="Andersen M.R."/>
        </authorList>
    </citation>
    <scope>NUCLEOTIDE SEQUENCE [LARGE SCALE GENOMIC DNA]</scope>
    <source>
        <strain evidence="9 10">CBS 763.97</strain>
    </source>
</reference>
<organism evidence="9 10">
    <name type="scientific">Aspergillus caelatus</name>
    <dbReference type="NCBI Taxonomy" id="61420"/>
    <lineage>
        <taxon>Eukaryota</taxon>
        <taxon>Fungi</taxon>
        <taxon>Dikarya</taxon>
        <taxon>Ascomycota</taxon>
        <taxon>Pezizomycotina</taxon>
        <taxon>Eurotiomycetes</taxon>
        <taxon>Eurotiomycetidae</taxon>
        <taxon>Eurotiales</taxon>
        <taxon>Aspergillaceae</taxon>
        <taxon>Aspergillus</taxon>
        <taxon>Aspergillus subgen. Circumdati</taxon>
    </lineage>
</organism>
<evidence type="ECO:0000256" key="4">
    <source>
        <dbReference type="ARBA" id="ARBA00023125"/>
    </source>
</evidence>
<dbReference type="PANTHER" id="PTHR31001">
    <property type="entry name" value="UNCHARACTERIZED TRANSCRIPTIONAL REGULATORY PROTEIN"/>
    <property type="match status" value="1"/>
</dbReference>
<keyword evidence="6" id="KW-0539">Nucleus</keyword>
<dbReference type="AlphaFoldDB" id="A0A5N6ZZ23"/>
<dbReference type="CDD" id="cd12148">
    <property type="entry name" value="fungal_TF_MHR"/>
    <property type="match status" value="1"/>
</dbReference>
<dbReference type="GO" id="GO:0000981">
    <property type="term" value="F:DNA-binding transcription factor activity, RNA polymerase II-specific"/>
    <property type="evidence" value="ECO:0007669"/>
    <property type="project" value="InterPro"/>
</dbReference>
<name>A0A5N6ZZ23_9EURO</name>
<evidence type="ECO:0000256" key="6">
    <source>
        <dbReference type="ARBA" id="ARBA00023242"/>
    </source>
</evidence>
<dbReference type="Pfam" id="PF04082">
    <property type="entry name" value="Fungal_trans"/>
    <property type="match status" value="1"/>
</dbReference>
<accession>A0A5N6ZZ23</accession>
<feature type="domain" description="Zn(2)-C6 fungal-type" evidence="8">
    <location>
        <begin position="23"/>
        <end position="54"/>
    </location>
</feature>
<evidence type="ECO:0000313" key="9">
    <source>
        <dbReference type="EMBL" id="KAE8362189.1"/>
    </source>
</evidence>
<dbReference type="PROSITE" id="PS50048">
    <property type="entry name" value="ZN2_CY6_FUNGAL_2"/>
    <property type="match status" value="1"/>
</dbReference>
<dbReference type="InterPro" id="IPR036864">
    <property type="entry name" value="Zn2-C6_fun-type_DNA-bd_sf"/>
</dbReference>
<dbReference type="InterPro" id="IPR007219">
    <property type="entry name" value="XnlR_reg_dom"/>
</dbReference>
<dbReference type="EMBL" id="ML737711">
    <property type="protein sequence ID" value="KAE8362189.1"/>
    <property type="molecule type" value="Genomic_DNA"/>
</dbReference>
<feature type="compositionally biased region" description="Polar residues" evidence="7">
    <location>
        <begin position="10"/>
        <end position="22"/>
    </location>
</feature>
<comment type="subcellular location">
    <subcellularLocation>
        <location evidence="1">Nucleus</location>
    </subcellularLocation>
</comment>
<dbReference type="Pfam" id="PF00172">
    <property type="entry name" value="Zn_clus"/>
    <property type="match status" value="1"/>
</dbReference>
<keyword evidence="4" id="KW-0238">DNA-binding</keyword>
<keyword evidence="2" id="KW-0479">Metal-binding</keyword>
<dbReference type="SMART" id="SM00066">
    <property type="entry name" value="GAL4"/>
    <property type="match status" value="1"/>
</dbReference>
<evidence type="ECO:0000313" key="10">
    <source>
        <dbReference type="Proteomes" id="UP000326268"/>
    </source>
</evidence>
<keyword evidence="3" id="KW-0805">Transcription regulation</keyword>